<keyword evidence="6" id="KW-1185">Reference proteome</keyword>
<dbReference type="AlphaFoldDB" id="A0A1I7UAP4"/>
<evidence type="ECO:0000256" key="2">
    <source>
        <dbReference type="ARBA" id="ARBA00022692"/>
    </source>
</evidence>
<feature type="domain" description="RDD" evidence="5">
    <location>
        <begin position="111"/>
        <end position="212"/>
    </location>
</feature>
<evidence type="ECO:0000313" key="6">
    <source>
        <dbReference type="Proteomes" id="UP000095282"/>
    </source>
</evidence>
<dbReference type="Proteomes" id="UP000095282">
    <property type="component" value="Unplaced"/>
</dbReference>
<dbReference type="WBParaSite" id="Csp11.Scaffold629.g16574.t1">
    <property type="protein sequence ID" value="Csp11.Scaffold629.g16574.t1"/>
    <property type="gene ID" value="Csp11.Scaffold629.g16574"/>
</dbReference>
<evidence type="ECO:0000256" key="1">
    <source>
        <dbReference type="ARBA" id="ARBA00004141"/>
    </source>
</evidence>
<dbReference type="PANTHER" id="PTHR13659:SF5">
    <property type="entry name" value="PROTEIN FAM8A1"/>
    <property type="match status" value="1"/>
</dbReference>
<keyword evidence="4" id="KW-0472">Membrane</keyword>
<dbReference type="eggNOG" id="KOG4647">
    <property type="taxonomic scope" value="Eukaryota"/>
</dbReference>
<keyword evidence="3" id="KW-1133">Transmembrane helix</keyword>
<sequence>MEDIDEPDYWLTSRKILATQAMETRKRFKEVFEIENVEKDYGTMHSLAMAHREYVAKVKQRHQPQEQPRVRHVIQWMEVFRATVPDGAPQLIPYAGNQSNLVGDSMQFEAAGFLRRFFAEVVDFLFVLTIKLGLVALLLDLELIDLGTYGASMENDQDVTQIIILAQELLPLEMASKFICCLLEAFFMTYRVFCFGVGQTPGKSMMGIRVISCRDVSAGEIPGHIIAHEPNLITLGQALKRSFLKNVVVNSLFPLSTAAFQIQNGRVFYDCVVGTAVVFDV</sequence>
<evidence type="ECO:0000256" key="4">
    <source>
        <dbReference type="ARBA" id="ARBA00023136"/>
    </source>
</evidence>
<protein>
    <submittedName>
        <fullName evidence="7">RDD domain-containing protein</fullName>
    </submittedName>
</protein>
<evidence type="ECO:0000313" key="7">
    <source>
        <dbReference type="WBParaSite" id="Csp11.Scaffold629.g16574.t1"/>
    </source>
</evidence>
<dbReference type="STRING" id="1561998.A0A1I7UAP4"/>
<dbReference type="PANTHER" id="PTHR13659">
    <property type="entry name" value="AUTOSOMAL HIGHLY CONSERVED PROTEIN"/>
    <property type="match status" value="1"/>
</dbReference>
<dbReference type="InterPro" id="IPR010432">
    <property type="entry name" value="RDD"/>
</dbReference>
<reference evidence="7" key="1">
    <citation type="submission" date="2016-11" db="UniProtKB">
        <authorList>
            <consortium name="WormBaseParasite"/>
        </authorList>
    </citation>
    <scope>IDENTIFICATION</scope>
</reference>
<name>A0A1I7UAP4_9PELO</name>
<dbReference type="Pfam" id="PF06271">
    <property type="entry name" value="RDD"/>
    <property type="match status" value="1"/>
</dbReference>
<dbReference type="GO" id="GO:0016020">
    <property type="term" value="C:membrane"/>
    <property type="evidence" value="ECO:0007669"/>
    <property type="project" value="UniProtKB-SubCell"/>
</dbReference>
<proteinExistence type="predicted"/>
<accession>A0A1I7UAP4</accession>
<comment type="subcellular location">
    <subcellularLocation>
        <location evidence="1">Membrane</location>
        <topology evidence="1">Multi-pass membrane protein</topology>
    </subcellularLocation>
</comment>
<organism evidence="6 7">
    <name type="scientific">Caenorhabditis tropicalis</name>
    <dbReference type="NCBI Taxonomy" id="1561998"/>
    <lineage>
        <taxon>Eukaryota</taxon>
        <taxon>Metazoa</taxon>
        <taxon>Ecdysozoa</taxon>
        <taxon>Nematoda</taxon>
        <taxon>Chromadorea</taxon>
        <taxon>Rhabditida</taxon>
        <taxon>Rhabditina</taxon>
        <taxon>Rhabditomorpha</taxon>
        <taxon>Rhabditoidea</taxon>
        <taxon>Rhabditidae</taxon>
        <taxon>Peloderinae</taxon>
        <taxon>Caenorhabditis</taxon>
    </lineage>
</organism>
<evidence type="ECO:0000259" key="5">
    <source>
        <dbReference type="Pfam" id="PF06271"/>
    </source>
</evidence>
<keyword evidence="2" id="KW-0812">Transmembrane</keyword>
<dbReference type="InterPro" id="IPR039871">
    <property type="entry name" value="FAM8A1"/>
</dbReference>
<evidence type="ECO:0000256" key="3">
    <source>
        <dbReference type="ARBA" id="ARBA00022989"/>
    </source>
</evidence>